<sequence>MSWSDGYLLSLLVEAVGGPAVDIEQMRFDTFEDCVENINIALEAAADIGVGSLVGAEDIADPQGEHL</sequence>
<accession>A0A0C2FTF7</accession>
<dbReference type="InterPro" id="IPR036872">
    <property type="entry name" value="CH_dom_sf"/>
</dbReference>
<evidence type="ECO:0000259" key="1">
    <source>
        <dbReference type="PROSITE" id="PS50021"/>
    </source>
</evidence>
<reference evidence="2 3" key="1">
    <citation type="submission" date="2013-12" db="EMBL/GenBank/DDBJ databases">
        <title>Draft genome of the parsitic nematode Ancylostoma duodenale.</title>
        <authorList>
            <person name="Mitreva M."/>
        </authorList>
    </citation>
    <scope>NUCLEOTIDE SEQUENCE [LARGE SCALE GENOMIC DNA]</scope>
    <source>
        <strain evidence="2 3">Zhejiang</strain>
    </source>
</reference>
<dbReference type="InterPro" id="IPR001715">
    <property type="entry name" value="CH_dom"/>
</dbReference>
<proteinExistence type="predicted"/>
<name>A0A0C2FTF7_9BILA</name>
<dbReference type="Pfam" id="PF00307">
    <property type="entry name" value="CH"/>
    <property type="match status" value="1"/>
</dbReference>
<feature type="non-terminal residue" evidence="2">
    <location>
        <position position="67"/>
    </location>
</feature>
<dbReference type="AlphaFoldDB" id="A0A0C2FTF7"/>
<keyword evidence="3" id="KW-1185">Reference proteome</keyword>
<evidence type="ECO:0000313" key="2">
    <source>
        <dbReference type="EMBL" id="KIH48196.1"/>
    </source>
</evidence>
<dbReference type="EMBL" id="KN761705">
    <property type="protein sequence ID" value="KIH48196.1"/>
    <property type="molecule type" value="Genomic_DNA"/>
</dbReference>
<dbReference type="Proteomes" id="UP000054047">
    <property type="component" value="Unassembled WGS sequence"/>
</dbReference>
<dbReference type="OrthoDB" id="18740at2759"/>
<dbReference type="Gene3D" id="1.10.418.10">
    <property type="entry name" value="Calponin-like domain"/>
    <property type="match status" value="1"/>
</dbReference>
<dbReference type="PROSITE" id="PS50021">
    <property type="entry name" value="CH"/>
    <property type="match status" value="1"/>
</dbReference>
<gene>
    <name evidence="2" type="ORF">ANCDUO_21738</name>
</gene>
<organism evidence="2 3">
    <name type="scientific">Ancylostoma duodenale</name>
    <dbReference type="NCBI Taxonomy" id="51022"/>
    <lineage>
        <taxon>Eukaryota</taxon>
        <taxon>Metazoa</taxon>
        <taxon>Ecdysozoa</taxon>
        <taxon>Nematoda</taxon>
        <taxon>Chromadorea</taxon>
        <taxon>Rhabditida</taxon>
        <taxon>Rhabditina</taxon>
        <taxon>Rhabditomorpha</taxon>
        <taxon>Strongyloidea</taxon>
        <taxon>Ancylostomatidae</taxon>
        <taxon>Ancylostomatinae</taxon>
        <taxon>Ancylostoma</taxon>
    </lineage>
</organism>
<evidence type="ECO:0000313" key="3">
    <source>
        <dbReference type="Proteomes" id="UP000054047"/>
    </source>
</evidence>
<dbReference type="SUPFAM" id="SSF47576">
    <property type="entry name" value="Calponin-homology domain, CH-domain"/>
    <property type="match status" value="1"/>
</dbReference>
<feature type="domain" description="Calponin-homology (CH)" evidence="1">
    <location>
        <begin position="1"/>
        <end position="67"/>
    </location>
</feature>
<protein>
    <recommendedName>
        <fullName evidence="1">Calponin-homology (CH) domain-containing protein</fullName>
    </recommendedName>
</protein>